<dbReference type="Gene3D" id="3.30.428.10">
    <property type="entry name" value="HIT-like"/>
    <property type="match status" value="1"/>
</dbReference>
<dbReference type="Proteomes" id="UP001165289">
    <property type="component" value="Unassembled WGS sequence"/>
</dbReference>
<dbReference type="PRINTS" id="PR00332">
    <property type="entry name" value="HISTRIAD"/>
</dbReference>
<dbReference type="InterPro" id="IPR036265">
    <property type="entry name" value="HIT-like_sf"/>
</dbReference>
<dbReference type="InterPro" id="IPR038899">
    <property type="entry name" value="METTL22"/>
</dbReference>
<gene>
    <name evidence="4" type="ORF">LOD99_14435</name>
</gene>
<reference evidence="4 5" key="1">
    <citation type="journal article" date="2023" name="BMC Biol.">
        <title>The compact genome of the sponge Oopsacas minuta (Hexactinellida) is lacking key metazoan core genes.</title>
        <authorList>
            <person name="Santini S."/>
            <person name="Schenkelaars Q."/>
            <person name="Jourda C."/>
            <person name="Duchesne M."/>
            <person name="Belahbib H."/>
            <person name="Rocher C."/>
            <person name="Selva M."/>
            <person name="Riesgo A."/>
            <person name="Vervoort M."/>
            <person name="Leys S.P."/>
            <person name="Kodjabachian L."/>
            <person name="Le Bivic A."/>
            <person name="Borchiellini C."/>
            <person name="Claverie J.M."/>
            <person name="Renard E."/>
        </authorList>
    </citation>
    <scope>NUCLEOTIDE SEQUENCE [LARGE SCALE GENOMIC DNA]</scope>
    <source>
        <strain evidence="4">SPO-2</strain>
    </source>
</reference>
<dbReference type="SUPFAM" id="SSF54197">
    <property type="entry name" value="HIT-like"/>
    <property type="match status" value="1"/>
</dbReference>
<protein>
    <submittedName>
        <fullName evidence="4">Methyltransferase-like protein 22 isoform X2</fullName>
    </submittedName>
</protein>
<dbReference type="InterPro" id="IPR011146">
    <property type="entry name" value="HIT-like"/>
</dbReference>
<proteinExistence type="predicted"/>
<feature type="domain" description="HIT" evidence="3">
    <location>
        <begin position="22"/>
        <end position="132"/>
    </location>
</feature>
<dbReference type="InterPro" id="IPR019410">
    <property type="entry name" value="Methyltransf_16"/>
</dbReference>
<dbReference type="GO" id="GO:0008276">
    <property type="term" value="F:protein methyltransferase activity"/>
    <property type="evidence" value="ECO:0007669"/>
    <property type="project" value="InterPro"/>
</dbReference>
<dbReference type="PANTHER" id="PTHR23108:SF0">
    <property type="entry name" value="METHYLTRANSFERASE-LIKE PROTEIN 22"/>
    <property type="match status" value="1"/>
</dbReference>
<dbReference type="PANTHER" id="PTHR23108">
    <property type="entry name" value="METHYLTRANSFERASE-RELATED"/>
    <property type="match status" value="1"/>
</dbReference>
<dbReference type="InterPro" id="IPR001310">
    <property type="entry name" value="Histidine_triad_HIT"/>
</dbReference>
<evidence type="ECO:0000313" key="5">
    <source>
        <dbReference type="Proteomes" id="UP001165289"/>
    </source>
</evidence>
<dbReference type="Pfam" id="PF11969">
    <property type="entry name" value="DcpS_C"/>
    <property type="match status" value="1"/>
</dbReference>
<dbReference type="PROSITE" id="PS51084">
    <property type="entry name" value="HIT_2"/>
    <property type="match status" value="1"/>
</dbReference>
<feature type="active site" description="Tele-AMP-histidine intermediate" evidence="1">
    <location>
        <position position="119"/>
    </location>
</feature>
<dbReference type="Gene3D" id="3.40.50.150">
    <property type="entry name" value="Vaccinia Virus protein VP39"/>
    <property type="match status" value="1"/>
</dbReference>
<dbReference type="Pfam" id="PF10294">
    <property type="entry name" value="Methyltransf_16"/>
    <property type="match status" value="1"/>
</dbReference>
<dbReference type="EMBL" id="JAKMXF010000044">
    <property type="protein sequence ID" value="KAI6660094.1"/>
    <property type="molecule type" value="Genomic_DNA"/>
</dbReference>
<organism evidence="4 5">
    <name type="scientific">Oopsacas minuta</name>
    <dbReference type="NCBI Taxonomy" id="111878"/>
    <lineage>
        <taxon>Eukaryota</taxon>
        <taxon>Metazoa</taxon>
        <taxon>Porifera</taxon>
        <taxon>Hexactinellida</taxon>
        <taxon>Hexasterophora</taxon>
        <taxon>Lyssacinosida</taxon>
        <taxon>Leucopsacidae</taxon>
        <taxon>Oopsacas</taxon>
    </lineage>
</organism>
<dbReference type="GO" id="GO:0032259">
    <property type="term" value="P:methylation"/>
    <property type="evidence" value="ECO:0007669"/>
    <property type="project" value="UniProtKB-KW"/>
</dbReference>
<comment type="caution">
    <text evidence="4">The sequence shown here is derived from an EMBL/GenBank/DDBJ whole genome shotgun (WGS) entry which is preliminary data.</text>
</comment>
<keyword evidence="4" id="KW-0808">Transferase</keyword>
<keyword evidence="5" id="KW-1185">Reference proteome</keyword>
<evidence type="ECO:0000256" key="1">
    <source>
        <dbReference type="PIRSR" id="PIRSR601310-1"/>
    </source>
</evidence>
<dbReference type="AlphaFoldDB" id="A0AAV7KIU5"/>
<accession>A0AAV7KIU5</accession>
<feature type="short sequence motif" description="Histidine triad motif" evidence="2">
    <location>
        <begin position="115"/>
        <end position="119"/>
    </location>
</feature>
<evidence type="ECO:0000259" key="3">
    <source>
        <dbReference type="PROSITE" id="PS51084"/>
    </source>
</evidence>
<sequence length="408" mass="46135">MAKEDISSASSIDTASGNDSCVFCRILHGTSPGEILFSDEEVFCIRDIRPASTYHILVIPKQHLPDSSRLRRDQLPLLTRMEQSGLQTVQQLGGSVEEDEVIMGFHWPPFCTQSHLHLHVISPKRQMSDEVICSSEVHTVPEEYDTNNLNKTRFLLNLSCLENQYSNHKNSCIDKDGDLDVSRRDIRYNLAVTICHSNSSPLSLAGLQVWNGSIIMCDYLLSNPISIQEHVVLELGSGTGLTSVTAAHLASVVFATDNSAPVLCLLDWKRGICPPLEDQSPLKEFVFNASQIELLAKSDVILACDTIYDTEGVEDFIYCIYKLISDTLMSRNVKLYLSLEKRINFSISTLSACSGPYDVLFLRLEELRNKLSQVIITWDRIKLEHIQNIEYERNEYLQLWIISFEKID</sequence>
<dbReference type="GO" id="GO:0005634">
    <property type="term" value="C:nucleus"/>
    <property type="evidence" value="ECO:0007669"/>
    <property type="project" value="TreeGrafter"/>
</dbReference>
<evidence type="ECO:0000256" key="2">
    <source>
        <dbReference type="PROSITE-ProRule" id="PRU00464"/>
    </source>
</evidence>
<dbReference type="SUPFAM" id="SSF53335">
    <property type="entry name" value="S-adenosyl-L-methionine-dependent methyltransferases"/>
    <property type="match status" value="1"/>
</dbReference>
<keyword evidence="4" id="KW-0489">Methyltransferase</keyword>
<dbReference type="InterPro" id="IPR029063">
    <property type="entry name" value="SAM-dependent_MTases_sf"/>
</dbReference>
<name>A0AAV7KIU5_9METZ</name>
<evidence type="ECO:0000313" key="4">
    <source>
        <dbReference type="EMBL" id="KAI6660094.1"/>
    </source>
</evidence>